<protein>
    <submittedName>
        <fullName evidence="1">Uncharacterized protein</fullName>
    </submittedName>
</protein>
<dbReference type="EMBL" id="CACRXK020006591">
    <property type="protein sequence ID" value="CAB4009849.1"/>
    <property type="molecule type" value="Genomic_DNA"/>
</dbReference>
<gene>
    <name evidence="1" type="ORF">PACLA_8A040563</name>
</gene>
<comment type="caution">
    <text evidence="1">The sequence shown here is derived from an EMBL/GenBank/DDBJ whole genome shotgun (WGS) entry which is preliminary data.</text>
</comment>
<accession>A0A7D9INV9</accession>
<name>A0A7D9INV9_PARCT</name>
<dbReference type="Proteomes" id="UP001152795">
    <property type="component" value="Unassembled WGS sequence"/>
</dbReference>
<proteinExistence type="predicted"/>
<sequence>MLLRACGSQSSPEPPPILTDGNEIERVNTVKPLGVWMQNDLKWNTHVRKITKKANKLLFLREYEEEASEVVADEELAEEEVTTGRKATGEEVVEEEVAMNFIGAVRVVVVSIQACIFLVSSDSIGLADFAPPS</sequence>
<reference evidence="1" key="1">
    <citation type="submission" date="2020-04" db="EMBL/GenBank/DDBJ databases">
        <authorList>
            <person name="Alioto T."/>
            <person name="Alioto T."/>
            <person name="Gomez Garrido J."/>
        </authorList>
    </citation>
    <scope>NUCLEOTIDE SEQUENCE</scope>
    <source>
        <strain evidence="1">A484AB</strain>
    </source>
</reference>
<evidence type="ECO:0000313" key="1">
    <source>
        <dbReference type="EMBL" id="CAB4009849.1"/>
    </source>
</evidence>
<keyword evidence="2" id="KW-1185">Reference proteome</keyword>
<organism evidence="1 2">
    <name type="scientific">Paramuricea clavata</name>
    <name type="common">Red gorgonian</name>
    <name type="synonym">Violescent sea-whip</name>
    <dbReference type="NCBI Taxonomy" id="317549"/>
    <lineage>
        <taxon>Eukaryota</taxon>
        <taxon>Metazoa</taxon>
        <taxon>Cnidaria</taxon>
        <taxon>Anthozoa</taxon>
        <taxon>Octocorallia</taxon>
        <taxon>Malacalcyonacea</taxon>
        <taxon>Plexauridae</taxon>
        <taxon>Paramuricea</taxon>
    </lineage>
</organism>
<dbReference type="AlphaFoldDB" id="A0A7D9INV9"/>
<evidence type="ECO:0000313" key="2">
    <source>
        <dbReference type="Proteomes" id="UP001152795"/>
    </source>
</evidence>